<name>A0AAW1TIR8_9CUCU</name>
<feature type="transmembrane region" description="Helical" evidence="11">
    <location>
        <begin position="784"/>
        <end position="806"/>
    </location>
</feature>
<dbReference type="FunFam" id="1.20.1560.10:FF:000026">
    <property type="entry name" value="Multidrug resistance-associated protein lethal(2)03659"/>
    <property type="match status" value="1"/>
</dbReference>
<dbReference type="InterPro" id="IPR017871">
    <property type="entry name" value="ABC_transporter-like_CS"/>
</dbReference>
<keyword evidence="7" id="KW-0067">ATP-binding</keyword>
<dbReference type="Proteomes" id="UP001431783">
    <property type="component" value="Unassembled WGS sequence"/>
</dbReference>
<dbReference type="CDD" id="cd03244">
    <property type="entry name" value="ABCC_MRP_domain2"/>
    <property type="match status" value="1"/>
</dbReference>
<dbReference type="CDD" id="cd18579">
    <property type="entry name" value="ABC_6TM_ABCC_D1"/>
    <property type="match status" value="1"/>
</dbReference>
<reference evidence="14 15" key="1">
    <citation type="submission" date="2023-03" db="EMBL/GenBank/DDBJ databases">
        <title>Genome insight into feeding habits of ladybird beetles.</title>
        <authorList>
            <person name="Li H.-S."/>
            <person name="Huang Y.-H."/>
            <person name="Pang H."/>
        </authorList>
    </citation>
    <scope>NUCLEOTIDE SEQUENCE [LARGE SCALE GENOMIC DNA]</scope>
    <source>
        <strain evidence="14">SYSU_2023b</strain>
        <tissue evidence="14">Whole body</tissue>
    </source>
</reference>
<feature type="transmembrane region" description="Helical" evidence="11">
    <location>
        <begin position="727"/>
        <end position="744"/>
    </location>
</feature>
<feature type="region of interest" description="Disordered" evidence="10">
    <location>
        <begin position="418"/>
        <end position="439"/>
    </location>
</feature>
<sequence length="1326" mass="150121">MGQPNNEEHPRIRANFLSVIFYIFTFETFRKGYKKLWNSTNLYKTIGADRSEVLGDEIERRWNEEKQAASARKGTAALITVIFKMFWFELIIAALLLAVAQIVLRLIEPILLGRLLKYFKSENSISEEEALSYGFYIVGVIGTRIIFYSQYKMCTYKTALRLRVACCTLIYRKLLNLTVTSLQQTTSGQIVNFISYDLSRFDTGMDLIHFIWVAPIFVLSIIYILYHETGMSGLVGVLWFSFVAVLQSYNGNLTADIYGRRNKESSTRLRIMNEIISGIQVIKMYAWENSFINLISSVRNKELKAVTKLNYVRNIFLSFSSICNHLSLFFTLCLLITMKETITSSKVYGLVLYYGVLNFIVSIMFILAISKSVEIWKTIKRLNEFLLKEEFEPISSSNGEEFITVQLDDVEARWNSSTSLSNSHQHSNGRVVPNESKHKETERLMNRNNSRAVLQNINLALKKGNLIGIIGPVGSGKSSLLQTILGELELTSGQMKVQDSVAYASQDAWTFAGTVRENILFGQKYDADRYKEVVKVCCLEKDFECFAEGDATLLGGRGSSLSGGQKSRINLARAVYRQRNIYLLDDPLSAVDIQVSKHIYQHCIEGFLKDKCRILVTHHTNHLRQCDHIVVLNQGRIQDSGTYEDLICRGSIGNNKLLLPKRLSAKASNNDSMQEEVFDIIDNLVEIKSDKVVESKEKDISTDETVPKLSLFPKQSLVLFFLKETNWLFFIVVFFLFSFIQALLSTTDFFLSSWVNTEEYQSDNFRNSTIFHIYFPKFETKEYLYIYGSLICIVAICNLVRSVLYVKFFRAISRRLHDNIFSKVMHATMEFFDCTPSGQILTRFSTDMQATDEFIPRAVMEALMFINSLLAAIIVVLLVNPYIVVMVAIMAVKFILISFFYMRTSRNLKEVECSLMSPVLSHLNESIQGLITIRGLGAQNIVEKKFSQSLDQYTTSWYMVSTAFAAFGFYIEFISFIFTSTVTLSLILIGKDLFLTPSEVGLAVTQSMVLSALVQYGVLNCAQINQLLVSVRRILEYNSISQEENPLNPILPQPSWPKDGQIVFKDVSVKYSACKPSVLKNLTFKIEPREKVGIVGRTGAGKSSLLSALFKLVKISGEIEIDGVDVSEVNLKTIRSKLSIIPQDPVLFNGTLRFNLDPFNEYDDNVLYDALKAVGLNSTSGRIKKLSVKVTDGGSNFSVGQRQQICLARALIRRNRIVILDEATANIDSQTDFLIQTTMKQQFSECTVLTVAHRLSTVIDSDKILVIDSGELVEIGHPYILIKNGNGKFQSMVAHTGSSMAEQLTNIAQRSYEEKQIKTSKNEVLD</sequence>
<dbReference type="InterPro" id="IPR003439">
    <property type="entry name" value="ABC_transporter-like_ATP-bd"/>
</dbReference>
<evidence type="ECO:0000259" key="13">
    <source>
        <dbReference type="PROSITE" id="PS50929"/>
    </source>
</evidence>
<proteinExistence type="inferred from homology"/>
<evidence type="ECO:0000313" key="14">
    <source>
        <dbReference type="EMBL" id="KAK9869560.1"/>
    </source>
</evidence>
<dbReference type="SMART" id="SM00382">
    <property type="entry name" value="AAA"/>
    <property type="match status" value="2"/>
</dbReference>
<feature type="transmembrane region" description="Helical" evidence="11">
    <location>
        <begin position="957"/>
        <end position="978"/>
    </location>
</feature>
<feature type="compositionally biased region" description="Low complexity" evidence="10">
    <location>
        <begin position="418"/>
        <end position="428"/>
    </location>
</feature>
<dbReference type="GO" id="GO:0016887">
    <property type="term" value="F:ATP hydrolysis activity"/>
    <property type="evidence" value="ECO:0007669"/>
    <property type="project" value="InterPro"/>
</dbReference>
<evidence type="ECO:0000256" key="5">
    <source>
        <dbReference type="ARBA" id="ARBA00022737"/>
    </source>
</evidence>
<feature type="transmembrane region" description="Helical" evidence="11">
    <location>
        <begin position="858"/>
        <end position="877"/>
    </location>
</feature>
<evidence type="ECO:0000256" key="4">
    <source>
        <dbReference type="ARBA" id="ARBA00022692"/>
    </source>
</evidence>
<dbReference type="GO" id="GO:0016020">
    <property type="term" value="C:membrane"/>
    <property type="evidence" value="ECO:0007669"/>
    <property type="project" value="UniProtKB-SubCell"/>
</dbReference>
<dbReference type="PROSITE" id="PS50893">
    <property type="entry name" value="ABC_TRANSPORTER_2"/>
    <property type="match status" value="2"/>
</dbReference>
<keyword evidence="6" id="KW-0547">Nucleotide-binding</keyword>
<feature type="domain" description="ABC transmembrane type-1" evidence="13">
    <location>
        <begin position="92"/>
        <end position="365"/>
    </location>
</feature>
<gene>
    <name evidence="14" type="ORF">WA026_003313</name>
</gene>
<dbReference type="InterPro" id="IPR050173">
    <property type="entry name" value="ABC_transporter_C-like"/>
</dbReference>
<evidence type="ECO:0000256" key="1">
    <source>
        <dbReference type="ARBA" id="ARBA00004141"/>
    </source>
</evidence>
<keyword evidence="4 11" id="KW-0812">Transmembrane</keyword>
<feature type="transmembrane region" description="Helical" evidence="11">
    <location>
        <begin position="207"/>
        <end position="226"/>
    </location>
</feature>
<evidence type="ECO:0000313" key="15">
    <source>
        <dbReference type="Proteomes" id="UP001431783"/>
    </source>
</evidence>
<dbReference type="FunFam" id="3.40.50.300:FF:000163">
    <property type="entry name" value="Multidrug resistance-associated protein member 4"/>
    <property type="match status" value="1"/>
</dbReference>
<evidence type="ECO:0000256" key="3">
    <source>
        <dbReference type="ARBA" id="ARBA00022448"/>
    </source>
</evidence>
<dbReference type="EMBL" id="JARQZJ010000001">
    <property type="protein sequence ID" value="KAK9869560.1"/>
    <property type="molecule type" value="Genomic_DNA"/>
</dbReference>
<dbReference type="InterPro" id="IPR044746">
    <property type="entry name" value="ABCC_6TM_D1"/>
</dbReference>
<feature type="transmembrane region" description="Helical" evidence="11">
    <location>
        <begin position="130"/>
        <end position="147"/>
    </location>
</feature>
<dbReference type="FunFam" id="3.40.50.300:FF:000973">
    <property type="entry name" value="Multidrug resistance-associated protein 4"/>
    <property type="match status" value="1"/>
</dbReference>
<dbReference type="PROSITE" id="PS50929">
    <property type="entry name" value="ABC_TM1F"/>
    <property type="match status" value="2"/>
</dbReference>
<dbReference type="CDD" id="cd03250">
    <property type="entry name" value="ABCC_MRP_domain1"/>
    <property type="match status" value="1"/>
</dbReference>
<dbReference type="SUPFAM" id="SSF90123">
    <property type="entry name" value="ABC transporter transmembrane region"/>
    <property type="match status" value="2"/>
</dbReference>
<evidence type="ECO:0000256" key="7">
    <source>
        <dbReference type="ARBA" id="ARBA00022840"/>
    </source>
</evidence>
<evidence type="ECO:0000256" key="10">
    <source>
        <dbReference type="SAM" id="MobiDB-lite"/>
    </source>
</evidence>
<comment type="subcellular location">
    <subcellularLocation>
        <location evidence="1">Membrane</location>
        <topology evidence="1">Multi-pass membrane protein</topology>
    </subcellularLocation>
</comment>
<protein>
    <submittedName>
        <fullName evidence="14">Uncharacterized protein</fullName>
    </submittedName>
</protein>
<evidence type="ECO:0000256" key="2">
    <source>
        <dbReference type="ARBA" id="ARBA00009726"/>
    </source>
</evidence>
<dbReference type="PANTHER" id="PTHR24223:SF456">
    <property type="entry name" value="MULTIDRUG RESISTANCE-ASSOCIATED PROTEIN LETHAL(2)03659"/>
    <property type="match status" value="1"/>
</dbReference>
<feature type="domain" description="ABC transmembrane type-1" evidence="13">
    <location>
        <begin position="731"/>
        <end position="1026"/>
    </location>
</feature>
<feature type="transmembrane region" description="Helical" evidence="11">
    <location>
        <begin position="12"/>
        <end position="29"/>
    </location>
</feature>
<comment type="similarity">
    <text evidence="2">Belongs to the ABC transporter superfamily. ABCC family. Conjugate transporter (TC 3.A.1.208) subfamily.</text>
</comment>
<dbReference type="Pfam" id="PF00005">
    <property type="entry name" value="ABC_tran"/>
    <property type="match status" value="2"/>
</dbReference>
<dbReference type="GO" id="GO:0140359">
    <property type="term" value="F:ABC-type transporter activity"/>
    <property type="evidence" value="ECO:0007669"/>
    <property type="project" value="InterPro"/>
</dbReference>
<keyword evidence="3" id="KW-0813">Transport</keyword>
<dbReference type="InterPro" id="IPR027417">
    <property type="entry name" value="P-loop_NTPase"/>
</dbReference>
<dbReference type="Gene3D" id="1.20.1560.10">
    <property type="entry name" value="ABC transporter type 1, transmembrane domain"/>
    <property type="match status" value="2"/>
</dbReference>
<feature type="transmembrane region" description="Helical" evidence="11">
    <location>
        <begin position="315"/>
        <end position="338"/>
    </location>
</feature>
<feature type="transmembrane region" description="Helical" evidence="11">
    <location>
        <begin position="883"/>
        <end position="902"/>
    </location>
</feature>
<feature type="domain" description="ABC transporter" evidence="12">
    <location>
        <begin position="439"/>
        <end position="659"/>
    </location>
</feature>
<dbReference type="PROSITE" id="PS00211">
    <property type="entry name" value="ABC_TRANSPORTER_1"/>
    <property type="match status" value="1"/>
</dbReference>
<evidence type="ECO:0000256" key="9">
    <source>
        <dbReference type="ARBA" id="ARBA00023136"/>
    </source>
</evidence>
<dbReference type="Gene3D" id="3.40.50.300">
    <property type="entry name" value="P-loop containing nucleotide triphosphate hydrolases"/>
    <property type="match status" value="2"/>
</dbReference>
<evidence type="ECO:0000256" key="8">
    <source>
        <dbReference type="ARBA" id="ARBA00022989"/>
    </source>
</evidence>
<keyword evidence="15" id="KW-1185">Reference proteome</keyword>
<feature type="transmembrane region" description="Helical" evidence="11">
    <location>
        <begin position="86"/>
        <end position="107"/>
    </location>
</feature>
<organism evidence="14 15">
    <name type="scientific">Henosepilachna vigintioctopunctata</name>
    <dbReference type="NCBI Taxonomy" id="420089"/>
    <lineage>
        <taxon>Eukaryota</taxon>
        <taxon>Metazoa</taxon>
        <taxon>Ecdysozoa</taxon>
        <taxon>Arthropoda</taxon>
        <taxon>Hexapoda</taxon>
        <taxon>Insecta</taxon>
        <taxon>Pterygota</taxon>
        <taxon>Neoptera</taxon>
        <taxon>Endopterygota</taxon>
        <taxon>Coleoptera</taxon>
        <taxon>Polyphaga</taxon>
        <taxon>Cucujiformia</taxon>
        <taxon>Coccinelloidea</taxon>
        <taxon>Coccinellidae</taxon>
        <taxon>Epilachninae</taxon>
        <taxon>Epilachnini</taxon>
        <taxon>Henosepilachna</taxon>
    </lineage>
</organism>
<comment type="caution">
    <text evidence="14">The sequence shown here is derived from an EMBL/GenBank/DDBJ whole genome shotgun (WGS) entry which is preliminary data.</text>
</comment>
<keyword evidence="5" id="KW-0677">Repeat</keyword>
<dbReference type="PANTHER" id="PTHR24223">
    <property type="entry name" value="ATP-BINDING CASSETTE SUB-FAMILY C"/>
    <property type="match status" value="1"/>
</dbReference>
<evidence type="ECO:0000259" key="12">
    <source>
        <dbReference type="PROSITE" id="PS50893"/>
    </source>
</evidence>
<dbReference type="SUPFAM" id="SSF52540">
    <property type="entry name" value="P-loop containing nucleoside triphosphate hydrolases"/>
    <property type="match status" value="2"/>
</dbReference>
<feature type="domain" description="ABC transporter" evidence="12">
    <location>
        <begin position="1062"/>
        <end position="1294"/>
    </location>
</feature>
<keyword evidence="9 11" id="KW-0472">Membrane</keyword>
<dbReference type="InterPro" id="IPR044726">
    <property type="entry name" value="ABCC_6TM_D2"/>
</dbReference>
<dbReference type="InterPro" id="IPR011527">
    <property type="entry name" value="ABC1_TM_dom"/>
</dbReference>
<evidence type="ECO:0000256" key="6">
    <source>
        <dbReference type="ARBA" id="ARBA00022741"/>
    </source>
</evidence>
<dbReference type="GO" id="GO:0005524">
    <property type="term" value="F:ATP binding"/>
    <property type="evidence" value="ECO:0007669"/>
    <property type="project" value="UniProtKB-KW"/>
</dbReference>
<dbReference type="CDD" id="cd18580">
    <property type="entry name" value="ABC_6TM_ABCC_D2"/>
    <property type="match status" value="1"/>
</dbReference>
<evidence type="ECO:0000256" key="11">
    <source>
        <dbReference type="SAM" id="Phobius"/>
    </source>
</evidence>
<accession>A0AAW1TIR8</accession>
<keyword evidence="8 11" id="KW-1133">Transmembrane helix</keyword>
<dbReference type="InterPro" id="IPR036640">
    <property type="entry name" value="ABC1_TM_sf"/>
</dbReference>
<feature type="transmembrane region" description="Helical" evidence="11">
    <location>
        <begin position="350"/>
        <end position="370"/>
    </location>
</feature>
<dbReference type="InterPro" id="IPR003593">
    <property type="entry name" value="AAA+_ATPase"/>
</dbReference>
<dbReference type="Pfam" id="PF00664">
    <property type="entry name" value="ABC_membrane"/>
    <property type="match status" value="2"/>
</dbReference>
<feature type="transmembrane region" description="Helical" evidence="11">
    <location>
        <begin position="232"/>
        <end position="251"/>
    </location>
</feature>